<sequence>MSTQLVNITKEKIPYRFEIPLADVLYEMEVNYNTGADFFTIDLYRNKEPLVYGEKLVYGVPLFRDVADRRFPAVTITPLDESGQDQVVNWQTLDETVFLFVDGDV</sequence>
<keyword evidence="3" id="KW-1185">Reference proteome</keyword>
<dbReference type="EMBL" id="SMRT01000022">
    <property type="protein sequence ID" value="TDF92162.1"/>
    <property type="molecule type" value="Genomic_DNA"/>
</dbReference>
<organism evidence="2 3">
    <name type="scientific">Paenibacillus piri</name>
    <dbReference type="NCBI Taxonomy" id="2547395"/>
    <lineage>
        <taxon>Bacteria</taxon>
        <taxon>Bacillati</taxon>
        <taxon>Bacillota</taxon>
        <taxon>Bacilli</taxon>
        <taxon>Bacillales</taxon>
        <taxon>Paenibacillaceae</taxon>
        <taxon>Paenibacillus</taxon>
    </lineage>
</organism>
<name>A0A4R5KB77_9BACL</name>
<dbReference type="Proteomes" id="UP000295636">
    <property type="component" value="Unassembled WGS sequence"/>
</dbReference>
<dbReference type="OrthoDB" id="1697005at2"/>
<evidence type="ECO:0000259" key="1">
    <source>
        <dbReference type="Pfam" id="PF22479"/>
    </source>
</evidence>
<evidence type="ECO:0000313" key="2">
    <source>
        <dbReference type="EMBL" id="TDF92162.1"/>
    </source>
</evidence>
<evidence type="ECO:0000313" key="3">
    <source>
        <dbReference type="Proteomes" id="UP000295636"/>
    </source>
</evidence>
<dbReference type="Pfam" id="PF22479">
    <property type="entry name" value="Pam3_gp18"/>
    <property type="match status" value="1"/>
</dbReference>
<gene>
    <name evidence="2" type="ORF">E1757_30680</name>
</gene>
<protein>
    <recommendedName>
        <fullName evidence="1">Cyanophage baseplate Pam3 plug gp18 domain-containing protein</fullName>
    </recommendedName>
</protein>
<feature type="domain" description="Cyanophage baseplate Pam3 plug gp18" evidence="1">
    <location>
        <begin position="6"/>
        <end position="102"/>
    </location>
</feature>
<dbReference type="InterPro" id="IPR054252">
    <property type="entry name" value="Pam3_gp18"/>
</dbReference>
<accession>A0A4R5KB77</accession>
<comment type="caution">
    <text evidence="2">The sequence shown here is derived from an EMBL/GenBank/DDBJ whole genome shotgun (WGS) entry which is preliminary data.</text>
</comment>
<dbReference type="RefSeq" id="WP_133235478.1">
    <property type="nucleotide sequence ID" value="NZ_SMRT01000022.1"/>
</dbReference>
<proteinExistence type="predicted"/>
<dbReference type="AlphaFoldDB" id="A0A4R5KB77"/>
<reference evidence="2 3" key="1">
    <citation type="submission" date="2019-03" db="EMBL/GenBank/DDBJ databases">
        <title>This is whole genome sequence of Paenibacillus sp MS74 strain.</title>
        <authorList>
            <person name="Trinh H.N."/>
        </authorList>
    </citation>
    <scope>NUCLEOTIDE SEQUENCE [LARGE SCALE GENOMIC DNA]</scope>
    <source>
        <strain evidence="2 3">MS74</strain>
    </source>
</reference>